<evidence type="ECO:0000313" key="2">
    <source>
        <dbReference type="EMBL" id="KUN79387.1"/>
    </source>
</evidence>
<proteinExistence type="predicted"/>
<dbReference type="RefSeq" id="WP_055635791.1">
    <property type="nucleotide sequence ID" value="NZ_KQ948774.1"/>
</dbReference>
<accession>A0A101SSK2</accession>
<comment type="caution">
    <text evidence="2">The sequence shown here is derived from an EMBL/GenBank/DDBJ whole genome shotgun (WGS) entry which is preliminary data.</text>
</comment>
<feature type="region of interest" description="Disordered" evidence="1">
    <location>
        <begin position="724"/>
        <end position="745"/>
    </location>
</feature>
<evidence type="ECO:0008006" key="4">
    <source>
        <dbReference type="Google" id="ProtNLM"/>
    </source>
</evidence>
<gene>
    <name evidence="2" type="ORF">AQJ64_28950</name>
</gene>
<organism evidence="2 3">
    <name type="scientific">Streptomyces griseoruber</name>
    <dbReference type="NCBI Taxonomy" id="1943"/>
    <lineage>
        <taxon>Bacteria</taxon>
        <taxon>Bacillati</taxon>
        <taxon>Actinomycetota</taxon>
        <taxon>Actinomycetes</taxon>
        <taxon>Kitasatosporales</taxon>
        <taxon>Streptomycetaceae</taxon>
        <taxon>Streptomyces</taxon>
    </lineage>
</organism>
<sequence length="745" mass="81079">MGISYQQLRAVDLSSLSDAVDKWRNLPGQFDAIARSFGTTVTKGLTESNWKGEAAAEALGKFDVVEKQMKAAADEAQDIHDLLKSALDSFQSAKDELKKIEGYVHDDKYLEITAEGHVYCDTSKAENGQQAALQKGYLDTVHDCNNRIEAALKDADDADIALSWALTMDANGRKEGFNTETASSISEASRERKESLKEARAMVKLAQLGNEMTTAQIQQMNKVFATYEGDPLFNEKFATGLGGKGTLQFWAAMADPKVEAYSRDPKPSEERLKQLKALQDNLGRSLASATHSDTKAMRAWEKEVIDLGGRRIDSEDAANPYGFQVMSNLMREGNFDTKFLHDYGDALMKEDKRWDGPLSPADYWTRNSETDLNFGAKDDHGQDPMTGFMQALGHNPDASIGFFSSDKNFDYLTSDREWPSDGTGDNDTGASAGYRSLSHALESATTGHPFDEGPTAGMPGHTKDQADLMTKIVHGISDPKDDFKLHKGMETSLGQMTAEYMPDIHRALSGGEAGGTTLADLYPLSGTQAKFTEQDITRFMYDIGQTPDGYKALNIGESLYTSDLMGYHLANPDAYGETTRQTIQEISARNSEVQGILGLARQDSDIQNSAEGDAQFNKDMDKWKAWANTAASIGIGVGVSTAASPVAGAFAVAATEDLTGQMIDGLFPDPRDRSDEALFKSGKDWEVHKASTLQAAQLAASAANGAFPSGLDQAEIESAVREGHLSGNDHAHSVLDEYRRQRGKA</sequence>
<dbReference type="STRING" id="1943.AQJ64_28950"/>
<protein>
    <recommendedName>
        <fullName evidence="4">PPE family domain-containing protein</fullName>
    </recommendedName>
</protein>
<name>A0A101SSK2_9ACTN</name>
<dbReference type="SUPFAM" id="SSF140453">
    <property type="entry name" value="EsxAB dimer-like"/>
    <property type="match status" value="1"/>
</dbReference>
<dbReference type="EMBL" id="LMWW01000048">
    <property type="protein sequence ID" value="KUN79387.1"/>
    <property type="molecule type" value="Genomic_DNA"/>
</dbReference>
<dbReference type="Proteomes" id="UP000052982">
    <property type="component" value="Unassembled WGS sequence"/>
</dbReference>
<feature type="region of interest" description="Disordered" evidence="1">
    <location>
        <begin position="444"/>
        <end position="463"/>
    </location>
</feature>
<dbReference type="InterPro" id="IPR038332">
    <property type="entry name" value="PPE_sf"/>
</dbReference>
<evidence type="ECO:0000313" key="3">
    <source>
        <dbReference type="Proteomes" id="UP000052982"/>
    </source>
</evidence>
<reference evidence="2 3" key="1">
    <citation type="submission" date="2015-10" db="EMBL/GenBank/DDBJ databases">
        <title>Draft genome sequence of Streptomyces griseoruber DSM 40281, type strain for the species Streptomyces griseoruber.</title>
        <authorList>
            <person name="Ruckert C."/>
            <person name="Winkler A."/>
            <person name="Kalinowski J."/>
            <person name="Kampfer P."/>
            <person name="Glaeser S."/>
        </authorList>
    </citation>
    <scope>NUCLEOTIDE SEQUENCE [LARGE SCALE GENOMIC DNA]</scope>
    <source>
        <strain evidence="2 3">DSM 40281</strain>
    </source>
</reference>
<dbReference type="AlphaFoldDB" id="A0A101SSK2"/>
<dbReference type="InterPro" id="IPR036689">
    <property type="entry name" value="ESAT-6-like_sf"/>
</dbReference>
<dbReference type="OrthoDB" id="3846417at2"/>
<keyword evidence="3" id="KW-1185">Reference proteome</keyword>
<dbReference type="Gene3D" id="1.20.1260.20">
    <property type="entry name" value="PPE superfamily"/>
    <property type="match status" value="1"/>
</dbReference>
<evidence type="ECO:0000256" key="1">
    <source>
        <dbReference type="SAM" id="MobiDB-lite"/>
    </source>
</evidence>